<accession>A0A9P5X7C1</accession>
<reference evidence="1" key="1">
    <citation type="submission" date="2020-11" db="EMBL/GenBank/DDBJ databases">
        <authorList>
            <consortium name="DOE Joint Genome Institute"/>
            <person name="Ahrendt S."/>
            <person name="Riley R."/>
            <person name="Andreopoulos W."/>
            <person name="Labutti K."/>
            <person name="Pangilinan J."/>
            <person name="Ruiz-Duenas F.J."/>
            <person name="Barrasa J.M."/>
            <person name="Sanchez-Garcia M."/>
            <person name="Camarero S."/>
            <person name="Miyauchi S."/>
            <person name="Serrano A."/>
            <person name="Linde D."/>
            <person name="Babiker R."/>
            <person name="Drula E."/>
            <person name="Ayuso-Fernandez I."/>
            <person name="Pacheco R."/>
            <person name="Padilla G."/>
            <person name="Ferreira P."/>
            <person name="Barriuso J."/>
            <person name="Kellner H."/>
            <person name="Castanera R."/>
            <person name="Alfaro M."/>
            <person name="Ramirez L."/>
            <person name="Pisabarro A.G."/>
            <person name="Kuo A."/>
            <person name="Tritt A."/>
            <person name="Lipzen A."/>
            <person name="He G."/>
            <person name="Yan M."/>
            <person name="Ng V."/>
            <person name="Cullen D."/>
            <person name="Martin F."/>
            <person name="Rosso M.-N."/>
            <person name="Henrissat B."/>
            <person name="Hibbett D."/>
            <person name="Martinez A.T."/>
            <person name="Grigoriev I.V."/>
        </authorList>
    </citation>
    <scope>NUCLEOTIDE SEQUENCE</scope>
    <source>
        <strain evidence="1">MF-IS2</strain>
    </source>
</reference>
<organism evidence="1 2">
    <name type="scientific">Macrolepiota fuliginosa MF-IS2</name>
    <dbReference type="NCBI Taxonomy" id="1400762"/>
    <lineage>
        <taxon>Eukaryota</taxon>
        <taxon>Fungi</taxon>
        <taxon>Dikarya</taxon>
        <taxon>Basidiomycota</taxon>
        <taxon>Agaricomycotina</taxon>
        <taxon>Agaricomycetes</taxon>
        <taxon>Agaricomycetidae</taxon>
        <taxon>Agaricales</taxon>
        <taxon>Agaricineae</taxon>
        <taxon>Agaricaceae</taxon>
        <taxon>Macrolepiota</taxon>
    </lineage>
</organism>
<comment type="caution">
    <text evidence="1">The sequence shown here is derived from an EMBL/GenBank/DDBJ whole genome shotgun (WGS) entry which is preliminary data.</text>
</comment>
<dbReference type="AlphaFoldDB" id="A0A9P5X7C1"/>
<evidence type="ECO:0000313" key="1">
    <source>
        <dbReference type="EMBL" id="KAF9445410.1"/>
    </source>
</evidence>
<dbReference type="EMBL" id="MU151303">
    <property type="protein sequence ID" value="KAF9445410.1"/>
    <property type="molecule type" value="Genomic_DNA"/>
</dbReference>
<proteinExistence type="predicted"/>
<dbReference type="Proteomes" id="UP000807342">
    <property type="component" value="Unassembled WGS sequence"/>
</dbReference>
<dbReference type="OrthoDB" id="2827579at2759"/>
<keyword evidence="2" id="KW-1185">Reference proteome</keyword>
<sequence length="205" mass="23336">MADERLSYQILATKRIIAGFVRAGVAQEVVETFEEEYAKGRDVDWTWVVHPTRSYADASIDELLNLATTEFKATDNKYYPYFIVLIDERTANDGSVLLVQRDPWYPPQWEMRITPRSLATFFSVADIGHTTIEGVLINDKPDDDDLWVHDVPFDFSTENVHENSRQPVGFSKLKVGGEETEWFGAVPASVLVLSGEYEGERKRIA</sequence>
<evidence type="ECO:0000313" key="2">
    <source>
        <dbReference type="Proteomes" id="UP000807342"/>
    </source>
</evidence>
<name>A0A9P5X7C1_9AGAR</name>
<protein>
    <submittedName>
        <fullName evidence="1">Uncharacterized protein</fullName>
    </submittedName>
</protein>
<gene>
    <name evidence="1" type="ORF">P691DRAFT_777596</name>
</gene>